<accession>A0A833RFX5</accession>
<feature type="domain" description="GRPD C-terminal" evidence="1">
    <location>
        <begin position="410"/>
        <end position="574"/>
    </location>
</feature>
<dbReference type="InterPro" id="IPR009836">
    <property type="entry name" value="GRDP-like"/>
</dbReference>
<proteinExistence type="predicted"/>
<dbReference type="PANTHER" id="PTHR34365:SF2">
    <property type="entry name" value="ENOLASE (DUF1399)"/>
    <property type="match status" value="1"/>
</dbReference>
<dbReference type="AlphaFoldDB" id="A0A833RFX5"/>
<dbReference type="Pfam" id="PF07173">
    <property type="entry name" value="GRDP-like"/>
    <property type="match status" value="1"/>
</dbReference>
<sequence>MPMAAELPLNEMVLPPLDVHWVWHCHCLNHVHYLNYCNSRFGKLIDSPAIFDEENAECATERCREIWELKYPAEPFDLESSCSSKADVERGSSDICNMVEKCRSLSGLFSDAFLPETVYLVAAKSRYLDFLQLLKQCGKEGDCSLRLVPTADIHFIWLTHQSFPVGYAKDTKEIGEVTQKIAGFFAASATAEEVEETNRLWEVYNEPYERAGMVIDPMAAISRKIFNWELIAPMEDVNRVYKGLHARFLMEVCVFLRGEIQTRENTEQHFLRLRILRCHRSLKLDKSILNLRSFGKWQKTWHLFCEFGTKGVSIESRYSTTGCSFIRQTKLIDAANFTWHELARATNLIMVKSVGSMQGMVSATPPVQAPYLLKCVPDRVTDDGGAMVCDVVLRERAFRPQEGRWLTRTVLNHAGRECFVVRTRVGKGIWRRGAETPNPVKWEERIIELREGNWTYIGGSSMGYAPEKVIGTATPQRSHPNDKKVIWSLSTGDCLTIMWENELQICLENETSKETASLLEGRQLQYQPNQNHISQNSPKDEDGDYFFTLYRPSSYKQEGKAMALINFKLLAMEFSPQEDAAVIILMCMALVRTLSEIRREDLAGLLVRQRVQEMQVGLNDWGSVLLPSTTCMHLQPWYLNASEVLVSTEKTNSTGASLKYAAAEGKEELYRQAILS</sequence>
<name>A0A833RFX5_9POAL</name>
<dbReference type="InterPro" id="IPR057518">
    <property type="entry name" value="GRDP_C"/>
</dbReference>
<dbReference type="Pfam" id="PF25335">
    <property type="entry name" value="GRDP_C"/>
    <property type="match status" value="1"/>
</dbReference>
<evidence type="ECO:0000313" key="3">
    <source>
        <dbReference type="Proteomes" id="UP000623129"/>
    </source>
</evidence>
<dbReference type="OrthoDB" id="2684236at2759"/>
<evidence type="ECO:0000259" key="1">
    <source>
        <dbReference type="Pfam" id="PF25335"/>
    </source>
</evidence>
<keyword evidence="3" id="KW-1185">Reference proteome</keyword>
<comment type="caution">
    <text evidence="2">The sequence shown here is derived from an EMBL/GenBank/DDBJ whole genome shotgun (WGS) entry which is preliminary data.</text>
</comment>
<dbReference type="Proteomes" id="UP000623129">
    <property type="component" value="Unassembled WGS sequence"/>
</dbReference>
<dbReference type="EMBL" id="SWLB01000009">
    <property type="protein sequence ID" value="KAF3334564.1"/>
    <property type="molecule type" value="Genomic_DNA"/>
</dbReference>
<dbReference type="PANTHER" id="PTHR34365">
    <property type="entry name" value="ENOLASE (DUF1399)"/>
    <property type="match status" value="1"/>
</dbReference>
<evidence type="ECO:0000313" key="2">
    <source>
        <dbReference type="EMBL" id="KAF3334564.1"/>
    </source>
</evidence>
<gene>
    <name evidence="2" type="ORF">FCM35_KLT21168</name>
</gene>
<protein>
    <submittedName>
        <fullName evidence="2">Glycine-rich domain-containing protein 2</fullName>
    </submittedName>
</protein>
<organism evidence="2 3">
    <name type="scientific">Carex littledalei</name>
    <dbReference type="NCBI Taxonomy" id="544730"/>
    <lineage>
        <taxon>Eukaryota</taxon>
        <taxon>Viridiplantae</taxon>
        <taxon>Streptophyta</taxon>
        <taxon>Embryophyta</taxon>
        <taxon>Tracheophyta</taxon>
        <taxon>Spermatophyta</taxon>
        <taxon>Magnoliopsida</taxon>
        <taxon>Liliopsida</taxon>
        <taxon>Poales</taxon>
        <taxon>Cyperaceae</taxon>
        <taxon>Cyperoideae</taxon>
        <taxon>Cariceae</taxon>
        <taxon>Carex</taxon>
        <taxon>Carex subgen. Euthyceras</taxon>
    </lineage>
</organism>
<reference evidence="2" key="1">
    <citation type="submission" date="2020-01" db="EMBL/GenBank/DDBJ databases">
        <title>Genome sequence of Kobresia littledalei, the first chromosome-level genome in the family Cyperaceae.</title>
        <authorList>
            <person name="Qu G."/>
        </authorList>
    </citation>
    <scope>NUCLEOTIDE SEQUENCE</scope>
    <source>
        <strain evidence="2">C.B.Clarke</strain>
        <tissue evidence="2">Leaf</tissue>
    </source>
</reference>